<evidence type="ECO:0000313" key="2">
    <source>
        <dbReference type="Proteomes" id="UP000245202"/>
    </source>
</evidence>
<accession>A0A2R5EP36</accession>
<reference evidence="1 2" key="1">
    <citation type="submission" date="2017-08" db="EMBL/GenBank/DDBJ databases">
        <title>Substantial Increase in Enzyme Production by Combined Drug-Resistance Mutations in Paenibacillus agaridevorans.</title>
        <authorList>
            <person name="Tanaka Y."/>
            <person name="Funane K."/>
            <person name="Hosaka T."/>
            <person name="Shiwa Y."/>
            <person name="Fujita N."/>
            <person name="Miyazaki T."/>
            <person name="Yoshikawa H."/>
            <person name="Murakami K."/>
            <person name="Kasahara K."/>
            <person name="Inaoka T."/>
            <person name="Hiraga Y."/>
            <person name="Ochi K."/>
        </authorList>
    </citation>
    <scope>NUCLEOTIDE SEQUENCE [LARGE SCALE GENOMIC DNA]</scope>
    <source>
        <strain evidence="1 2">T-3040</strain>
    </source>
</reference>
<dbReference type="InterPro" id="IPR009702">
    <property type="entry name" value="DUF1284"/>
</dbReference>
<dbReference type="Proteomes" id="UP000245202">
    <property type="component" value="Unassembled WGS sequence"/>
</dbReference>
<sequence>MSAIALRGHHLLCLLGYRGKGYSDGFCANMTEIYETLRLHPETVIEVIEGPDDICRAFPSDQHSHCCNDSVYRKDYDILAQVGLAIGSRSSWRGVLSRVASNVGPDDIRTLCSDCRWEPYGLCKEGVAHIHGKQELRLLPESENKGGAK</sequence>
<evidence type="ECO:0000313" key="1">
    <source>
        <dbReference type="EMBL" id="GBG07419.1"/>
    </source>
</evidence>
<dbReference type="RefSeq" id="WP_108992481.1">
    <property type="nucleotide sequence ID" value="NZ_BDQX01000097.1"/>
</dbReference>
<keyword evidence="2" id="KW-1185">Reference proteome</keyword>
<dbReference type="EMBL" id="BDQX01000097">
    <property type="protein sequence ID" value="GBG07419.1"/>
    <property type="molecule type" value="Genomic_DNA"/>
</dbReference>
<name>A0A2R5EP36_9BACL</name>
<organism evidence="1 2">
    <name type="scientific">Paenibacillus agaridevorans</name>
    <dbReference type="NCBI Taxonomy" id="171404"/>
    <lineage>
        <taxon>Bacteria</taxon>
        <taxon>Bacillati</taxon>
        <taxon>Bacillota</taxon>
        <taxon>Bacilli</taxon>
        <taxon>Bacillales</taxon>
        <taxon>Paenibacillaceae</taxon>
        <taxon>Paenibacillus</taxon>
    </lineage>
</organism>
<protein>
    <recommendedName>
        <fullName evidence="3">DUF1284 domain-containing protein</fullName>
    </recommendedName>
</protein>
<dbReference type="Pfam" id="PF06935">
    <property type="entry name" value="DUF1284"/>
    <property type="match status" value="1"/>
</dbReference>
<dbReference type="AlphaFoldDB" id="A0A2R5EP36"/>
<evidence type="ECO:0008006" key="3">
    <source>
        <dbReference type="Google" id="ProtNLM"/>
    </source>
</evidence>
<comment type="caution">
    <text evidence="1">The sequence shown here is derived from an EMBL/GenBank/DDBJ whole genome shotgun (WGS) entry which is preliminary data.</text>
</comment>
<proteinExistence type="predicted"/>
<gene>
    <name evidence="1" type="ORF">PAT3040_01969</name>
</gene>